<sequence>MNGFDSGPYGQNYTTGGGGGGGGFMANSQGSPGGDGAKRSGSNTLRPVTIRQINSVQQAHTDAELLLDGQELNQLTFVGMIRNIAKHPTNYQYNIEDGTGTVDVRQWLDNQSEDPSEDAGLEVNKYVRVTGSLKTLNQRRALQASLIRPITDFNEIFFHKLEAAYVHLQLTRGGGAAADGDAKAYQNGGDVNMASVGNAQVEDPFQRKVLQIIEAMAAANDGEGVSIDAITRRLSNVPKDKIRSACNSLTEEGYVYIAEDDDHFMPTTT</sequence>
<comment type="subcellular location">
    <subcellularLocation>
        <location evidence="1">Nucleus</location>
    </subcellularLocation>
</comment>
<dbReference type="InterPro" id="IPR040260">
    <property type="entry name" value="RFA2-like"/>
</dbReference>
<dbReference type="STRING" id="215250.A0A316YY80"/>
<dbReference type="Pfam" id="PF08784">
    <property type="entry name" value="RPA_C"/>
    <property type="match status" value="1"/>
</dbReference>
<keyword evidence="4" id="KW-0238">DNA-binding</keyword>
<dbReference type="InterPro" id="IPR036388">
    <property type="entry name" value="WH-like_DNA-bd_sf"/>
</dbReference>
<dbReference type="OrthoDB" id="25571at2759"/>
<dbReference type="SUPFAM" id="SSF46785">
    <property type="entry name" value="Winged helix' DNA-binding domain"/>
    <property type="match status" value="1"/>
</dbReference>
<keyword evidence="9" id="KW-1185">Reference proteome</keyword>
<keyword evidence="3" id="KW-0235">DNA replication</keyword>
<dbReference type="GO" id="GO:0006260">
    <property type="term" value="P:DNA replication"/>
    <property type="evidence" value="ECO:0007669"/>
    <property type="project" value="UniProtKB-KW"/>
</dbReference>
<dbReference type="PIRSF" id="PIRSF036949">
    <property type="entry name" value="RPA32"/>
    <property type="match status" value="1"/>
</dbReference>
<dbReference type="GO" id="GO:0035861">
    <property type="term" value="C:site of double-strand break"/>
    <property type="evidence" value="ECO:0007669"/>
    <property type="project" value="TreeGrafter"/>
</dbReference>
<name>A0A316YY80_9BASI</name>
<accession>A0A316YY80</accession>
<feature type="domain" description="Replication protein A C-terminal" evidence="7">
    <location>
        <begin position="167"/>
        <end position="262"/>
    </location>
</feature>
<dbReference type="GO" id="GO:0003697">
    <property type="term" value="F:single-stranded DNA binding"/>
    <property type="evidence" value="ECO:0007669"/>
    <property type="project" value="TreeGrafter"/>
</dbReference>
<dbReference type="Proteomes" id="UP000245768">
    <property type="component" value="Unassembled WGS sequence"/>
</dbReference>
<dbReference type="InterPro" id="IPR036390">
    <property type="entry name" value="WH_DNA-bd_sf"/>
</dbReference>
<protein>
    <submittedName>
        <fullName evidence="8">Replication protein A, subunit RPA32</fullName>
    </submittedName>
</protein>
<dbReference type="GO" id="GO:0006289">
    <property type="term" value="P:nucleotide-excision repair"/>
    <property type="evidence" value="ECO:0007669"/>
    <property type="project" value="TreeGrafter"/>
</dbReference>
<dbReference type="SUPFAM" id="SSF50249">
    <property type="entry name" value="Nucleic acid-binding proteins"/>
    <property type="match status" value="1"/>
</dbReference>
<dbReference type="EMBL" id="KZ819634">
    <property type="protein sequence ID" value="PWN92785.1"/>
    <property type="molecule type" value="Genomic_DNA"/>
</dbReference>
<dbReference type="GO" id="GO:0005662">
    <property type="term" value="C:DNA replication factor A complex"/>
    <property type="evidence" value="ECO:0007669"/>
    <property type="project" value="TreeGrafter"/>
</dbReference>
<feature type="region of interest" description="Disordered" evidence="6">
    <location>
        <begin position="20"/>
        <end position="43"/>
    </location>
</feature>
<evidence type="ECO:0000313" key="9">
    <source>
        <dbReference type="Proteomes" id="UP000245768"/>
    </source>
</evidence>
<evidence type="ECO:0000256" key="1">
    <source>
        <dbReference type="ARBA" id="ARBA00004123"/>
    </source>
</evidence>
<evidence type="ECO:0000259" key="7">
    <source>
        <dbReference type="Pfam" id="PF08784"/>
    </source>
</evidence>
<dbReference type="RefSeq" id="XP_025379983.1">
    <property type="nucleotide sequence ID" value="XM_025520257.1"/>
</dbReference>
<comment type="similarity">
    <text evidence="2">Belongs to the replication factor A protein 2 family.</text>
</comment>
<reference evidence="8" key="1">
    <citation type="journal article" date="2018" name="Mol. Biol. Evol.">
        <title>Broad Genomic Sampling Reveals a Smut Pathogenic Ancestry of the Fungal Clade Ustilaginomycotina.</title>
        <authorList>
            <person name="Kijpornyongpan T."/>
            <person name="Mondo S.J."/>
            <person name="Barry K."/>
            <person name="Sandor L."/>
            <person name="Lee J."/>
            <person name="Lipzen A."/>
            <person name="Pangilinan J."/>
            <person name="LaButti K."/>
            <person name="Hainaut M."/>
            <person name="Henrissat B."/>
            <person name="Grigoriev I.V."/>
            <person name="Spatafora J.W."/>
            <person name="Aime M.C."/>
        </authorList>
    </citation>
    <scope>NUCLEOTIDE SEQUENCE [LARGE SCALE GENOMIC DNA]</scope>
    <source>
        <strain evidence="8">MCA 4198</strain>
    </source>
</reference>
<dbReference type="InParanoid" id="A0A316YY80"/>
<dbReference type="Gene3D" id="1.10.10.10">
    <property type="entry name" value="Winged helix-like DNA-binding domain superfamily/Winged helix DNA-binding domain"/>
    <property type="match status" value="1"/>
</dbReference>
<dbReference type="GO" id="GO:0000724">
    <property type="term" value="P:double-strand break repair via homologous recombination"/>
    <property type="evidence" value="ECO:0007669"/>
    <property type="project" value="TreeGrafter"/>
</dbReference>
<evidence type="ECO:0000256" key="3">
    <source>
        <dbReference type="ARBA" id="ARBA00022705"/>
    </source>
</evidence>
<dbReference type="FunCoup" id="A0A316YY80">
    <property type="interactions" value="444"/>
</dbReference>
<dbReference type="InterPro" id="IPR012340">
    <property type="entry name" value="NA-bd_OB-fold"/>
</dbReference>
<dbReference type="AlphaFoldDB" id="A0A316YY80"/>
<dbReference type="GO" id="GO:0000781">
    <property type="term" value="C:chromosome, telomeric region"/>
    <property type="evidence" value="ECO:0007669"/>
    <property type="project" value="TreeGrafter"/>
</dbReference>
<dbReference type="PANTHER" id="PTHR13989">
    <property type="entry name" value="REPLICATION PROTEIN A-RELATED"/>
    <property type="match status" value="1"/>
</dbReference>
<evidence type="ECO:0000256" key="5">
    <source>
        <dbReference type="ARBA" id="ARBA00023242"/>
    </source>
</evidence>
<evidence type="ECO:0000256" key="4">
    <source>
        <dbReference type="ARBA" id="ARBA00023125"/>
    </source>
</evidence>
<dbReference type="PANTHER" id="PTHR13989:SF16">
    <property type="entry name" value="REPLICATION PROTEIN A2"/>
    <property type="match status" value="1"/>
</dbReference>
<dbReference type="InterPro" id="IPR014892">
    <property type="entry name" value="RPA_C"/>
</dbReference>
<evidence type="ECO:0000256" key="6">
    <source>
        <dbReference type="SAM" id="MobiDB-lite"/>
    </source>
</evidence>
<gene>
    <name evidence="8" type="ORF">FA10DRAFT_263538</name>
</gene>
<dbReference type="CDD" id="cd04478">
    <property type="entry name" value="RPA2_DBD_D"/>
    <property type="match status" value="1"/>
</dbReference>
<evidence type="ECO:0000256" key="2">
    <source>
        <dbReference type="ARBA" id="ARBA00007815"/>
    </source>
</evidence>
<keyword evidence="5" id="KW-0539">Nucleus</keyword>
<dbReference type="Gene3D" id="2.40.50.140">
    <property type="entry name" value="Nucleic acid-binding proteins"/>
    <property type="match status" value="1"/>
</dbReference>
<organism evidence="8 9">
    <name type="scientific">Acaromyces ingoldii</name>
    <dbReference type="NCBI Taxonomy" id="215250"/>
    <lineage>
        <taxon>Eukaryota</taxon>
        <taxon>Fungi</taxon>
        <taxon>Dikarya</taxon>
        <taxon>Basidiomycota</taxon>
        <taxon>Ustilaginomycotina</taxon>
        <taxon>Exobasidiomycetes</taxon>
        <taxon>Exobasidiales</taxon>
        <taxon>Cryptobasidiaceae</taxon>
        <taxon>Acaromyces</taxon>
    </lineage>
</organism>
<evidence type="ECO:0000313" key="8">
    <source>
        <dbReference type="EMBL" id="PWN92785.1"/>
    </source>
</evidence>
<dbReference type="InterPro" id="IPR014646">
    <property type="entry name" value="Rfa2/RPA32"/>
</dbReference>
<dbReference type="GeneID" id="37042173"/>
<proteinExistence type="inferred from homology"/>